<dbReference type="EMBL" id="JAIFZO010000002">
    <property type="protein sequence ID" value="MCX4238929.1"/>
    <property type="molecule type" value="Genomic_DNA"/>
</dbReference>
<comment type="cofactor">
    <cofactor evidence="1">
        <name>FMN</name>
        <dbReference type="ChEBI" id="CHEBI:58210"/>
    </cofactor>
</comment>
<dbReference type="InterPro" id="IPR013785">
    <property type="entry name" value="Aldolase_TIM"/>
</dbReference>
<dbReference type="Pfam" id="PF01070">
    <property type="entry name" value="FMN_dh"/>
    <property type="match status" value="2"/>
</dbReference>
<accession>A0ABT3VG58</accession>
<evidence type="ECO:0000256" key="2">
    <source>
        <dbReference type="ARBA" id="ARBA00001933"/>
    </source>
</evidence>
<evidence type="ECO:0000313" key="8">
    <source>
        <dbReference type="EMBL" id="MCX4238929.1"/>
    </source>
</evidence>
<dbReference type="Pfam" id="PF00155">
    <property type="entry name" value="Aminotran_1_2"/>
    <property type="match status" value="1"/>
</dbReference>
<evidence type="ECO:0000256" key="3">
    <source>
        <dbReference type="ARBA" id="ARBA00022576"/>
    </source>
</evidence>
<dbReference type="InterPro" id="IPR000262">
    <property type="entry name" value="FMN-dep_DH"/>
</dbReference>
<evidence type="ECO:0000256" key="5">
    <source>
        <dbReference type="ARBA" id="ARBA00022898"/>
    </source>
</evidence>
<dbReference type="InterPro" id="IPR050859">
    <property type="entry name" value="Class-I_PLP-dep_aminotransf"/>
</dbReference>
<dbReference type="SUPFAM" id="SSF53383">
    <property type="entry name" value="PLP-dependent transferases"/>
    <property type="match status" value="1"/>
</dbReference>
<dbReference type="Proteomes" id="UP001165590">
    <property type="component" value="Unassembled WGS sequence"/>
</dbReference>
<feature type="region of interest" description="Disordered" evidence="6">
    <location>
        <begin position="296"/>
        <end position="322"/>
    </location>
</feature>
<dbReference type="PROSITE" id="PS51349">
    <property type="entry name" value="FMN_HYDROXY_ACID_DH_2"/>
    <property type="match status" value="1"/>
</dbReference>
<proteinExistence type="predicted"/>
<dbReference type="Gene3D" id="3.40.640.10">
    <property type="entry name" value="Type I PLP-dependent aspartate aminotransferase-like (Major domain)"/>
    <property type="match status" value="1"/>
</dbReference>
<name>A0ABT3VG58_9ACTN</name>
<evidence type="ECO:0000256" key="1">
    <source>
        <dbReference type="ARBA" id="ARBA00001917"/>
    </source>
</evidence>
<sequence>MAVRSLDDYARLARKGFDHVLAESLEAVERASAETRAAFDRTGLRPGRSTRPGPPDTTTKILDRPWAAPIAVGPLTGPARPADETAVLRAADAAELPVVVDTVPANDLANPVPTADGTRWLRTYGHREHGDVERSVADAERAGFAALLLSVRSQGGGGRPARPDAPRADWADLERLRATSALPLLVAGVRTAADAARAFDTGADGIVTDSLETLPDLAAVAGTHRPVLLGGGIRRGADILVSLASGADAVLVGRLVLEGLIVDGEQGVTDVLGTLVRELGEAMTFTGTALIAETCPDSLRTGHRPPLPVRPTGTRGDAANAPGNAVGVLRKEDLHASLSDPVLDTMTFLNEVTHRYPDAVSFAPGRPYDGFFDTEQIFTYLRRYLDQLAAQGRTEQDIRTAMYQYGPTAGQIREIVADSLRADEGVDVPAESIVITVGAQEAMLLVVRALTAGPDDVLLAASPCYVGITGVARLLGVPVTAVEEREDGFSCVDLETAIARERARGRRPRALYVIPDHSNPSGTTMDAPTRAALLETAERHGILLIEDSPYRRVSPGTPLPTLKSMDRSRSVVHLGSFAKTVFPGARVGFAVADQQVVDAFGRTGLLADELAKIKSMVTVNTSSLSQAAVAGALLAGGGRISEMNVEPAAYYGNAMRTTLRNLDARLPAARRAALGVRWNEPTGGFFLTVHVPFRADNEALTRSAQEFGVIWTPMNYFYPQGGGDQALRLSISYLTTADIEEGTARLARFIEAQAAVS</sequence>
<dbReference type="SUPFAM" id="SSF51395">
    <property type="entry name" value="FMN-linked oxidoreductases"/>
    <property type="match status" value="1"/>
</dbReference>
<dbReference type="Gene3D" id="3.20.20.70">
    <property type="entry name" value="Aldolase class I"/>
    <property type="match status" value="1"/>
</dbReference>
<keyword evidence="4" id="KW-0808">Transferase</keyword>
<dbReference type="PANTHER" id="PTHR42790">
    <property type="entry name" value="AMINOTRANSFERASE"/>
    <property type="match status" value="1"/>
</dbReference>
<feature type="domain" description="FMN hydroxy acid dehydrogenase" evidence="7">
    <location>
        <begin position="1"/>
        <end position="304"/>
    </location>
</feature>
<dbReference type="CDD" id="cd00609">
    <property type="entry name" value="AAT_like"/>
    <property type="match status" value="1"/>
</dbReference>
<dbReference type="PANTHER" id="PTHR42790:SF19">
    <property type="entry name" value="KYNURENINE_ALPHA-AMINOADIPATE AMINOTRANSFERASE, MITOCHONDRIAL"/>
    <property type="match status" value="1"/>
</dbReference>
<dbReference type="RefSeq" id="WP_267031183.1">
    <property type="nucleotide sequence ID" value="NZ_JAIFZO010000002.1"/>
</dbReference>
<gene>
    <name evidence="8" type="ORF">K3769_40385</name>
</gene>
<evidence type="ECO:0000313" key="9">
    <source>
        <dbReference type="Proteomes" id="UP001165590"/>
    </source>
</evidence>
<dbReference type="GO" id="GO:0008483">
    <property type="term" value="F:transaminase activity"/>
    <property type="evidence" value="ECO:0007669"/>
    <property type="project" value="UniProtKB-KW"/>
</dbReference>
<dbReference type="InterPro" id="IPR015424">
    <property type="entry name" value="PyrdxlP-dep_Trfase"/>
</dbReference>
<dbReference type="InterPro" id="IPR015422">
    <property type="entry name" value="PyrdxlP-dep_Trfase_small"/>
</dbReference>
<keyword evidence="3 8" id="KW-0032">Aminotransferase</keyword>
<keyword evidence="9" id="KW-1185">Reference proteome</keyword>
<feature type="region of interest" description="Disordered" evidence="6">
    <location>
        <begin position="37"/>
        <end position="59"/>
    </location>
</feature>
<comment type="cofactor">
    <cofactor evidence="2">
        <name>pyridoxal 5'-phosphate</name>
        <dbReference type="ChEBI" id="CHEBI:597326"/>
    </cofactor>
</comment>
<reference evidence="8" key="1">
    <citation type="journal article" date="2022" name="bioRxiv">
        <title>Discovery and biosynthetic assessment of Streptomyces ortus sp nov. isolated from a deep-sea sponge.</title>
        <authorList>
            <person name="Williams S.E."/>
        </authorList>
    </citation>
    <scope>NUCLEOTIDE SEQUENCE</scope>
    <source>
        <strain evidence="8">A15ISP2-DRY2</strain>
    </source>
</reference>
<protein>
    <submittedName>
        <fullName evidence="8">Aminotransferase class I/II-fold pyridoxal phosphate-dependent enzyme</fullName>
    </submittedName>
</protein>
<evidence type="ECO:0000256" key="4">
    <source>
        <dbReference type="ARBA" id="ARBA00022679"/>
    </source>
</evidence>
<keyword evidence="5" id="KW-0663">Pyridoxal phosphate</keyword>
<dbReference type="Gene3D" id="3.90.1150.10">
    <property type="entry name" value="Aspartate Aminotransferase, domain 1"/>
    <property type="match status" value="1"/>
</dbReference>
<evidence type="ECO:0000259" key="7">
    <source>
        <dbReference type="PROSITE" id="PS51349"/>
    </source>
</evidence>
<evidence type="ECO:0000256" key="6">
    <source>
        <dbReference type="SAM" id="MobiDB-lite"/>
    </source>
</evidence>
<dbReference type="InterPro" id="IPR004839">
    <property type="entry name" value="Aminotransferase_I/II_large"/>
</dbReference>
<comment type="caution">
    <text evidence="8">The sequence shown here is derived from an EMBL/GenBank/DDBJ whole genome shotgun (WGS) entry which is preliminary data.</text>
</comment>
<organism evidence="8 9">
    <name type="scientific">Streptomyces ortus</name>
    <dbReference type="NCBI Taxonomy" id="2867268"/>
    <lineage>
        <taxon>Bacteria</taxon>
        <taxon>Bacillati</taxon>
        <taxon>Actinomycetota</taxon>
        <taxon>Actinomycetes</taxon>
        <taxon>Kitasatosporales</taxon>
        <taxon>Streptomycetaceae</taxon>
        <taxon>Streptomyces</taxon>
    </lineage>
</organism>
<dbReference type="InterPro" id="IPR015421">
    <property type="entry name" value="PyrdxlP-dep_Trfase_major"/>
</dbReference>
<dbReference type="InterPro" id="IPR037396">
    <property type="entry name" value="FMN_HAD"/>
</dbReference>